<dbReference type="FunFam" id="3.30.160.60:FF:000557">
    <property type="entry name" value="zinc finger and SCAN domain-containing protein 29"/>
    <property type="match status" value="1"/>
</dbReference>
<dbReference type="PROSITE" id="PS50805">
    <property type="entry name" value="KRAB"/>
    <property type="match status" value="1"/>
</dbReference>
<evidence type="ECO:0000256" key="8">
    <source>
        <dbReference type="ARBA" id="ARBA00023015"/>
    </source>
</evidence>
<feature type="region of interest" description="Disordered" evidence="14">
    <location>
        <begin position="556"/>
        <end position="582"/>
    </location>
</feature>
<evidence type="ECO:0000256" key="10">
    <source>
        <dbReference type="ARBA" id="ARBA00023163"/>
    </source>
</evidence>
<feature type="compositionally biased region" description="Basic and acidic residues" evidence="14">
    <location>
        <begin position="454"/>
        <end position="470"/>
    </location>
</feature>
<dbReference type="FunFam" id="3.30.160.60:FF:000755">
    <property type="entry name" value="zinc finger protein 174"/>
    <property type="match status" value="1"/>
</dbReference>
<keyword evidence="11" id="KW-0539">Nucleus</keyword>
<comment type="function">
    <text evidence="1">May be involved in transcriptional regulation.</text>
</comment>
<dbReference type="Gene3D" id="3.30.160.60">
    <property type="entry name" value="Classic Zinc Finger"/>
    <property type="match status" value="11"/>
</dbReference>
<dbReference type="InterPro" id="IPR001909">
    <property type="entry name" value="KRAB"/>
</dbReference>
<dbReference type="SUPFAM" id="SSF57667">
    <property type="entry name" value="beta-beta-alpha zinc fingers"/>
    <property type="match status" value="6"/>
</dbReference>
<dbReference type="PANTHER" id="PTHR24377">
    <property type="entry name" value="IP01015P-RELATED"/>
    <property type="match status" value="1"/>
</dbReference>
<dbReference type="PROSITE" id="PS50806">
    <property type="entry name" value="KRAB_RELATED"/>
    <property type="match status" value="1"/>
</dbReference>
<organism evidence="19 20">
    <name type="scientific">Engystomops pustulosus</name>
    <name type="common">Tungara frog</name>
    <name type="synonym">Physalaemus pustulosus</name>
    <dbReference type="NCBI Taxonomy" id="76066"/>
    <lineage>
        <taxon>Eukaryota</taxon>
        <taxon>Metazoa</taxon>
        <taxon>Chordata</taxon>
        <taxon>Craniata</taxon>
        <taxon>Vertebrata</taxon>
        <taxon>Euteleostomi</taxon>
        <taxon>Amphibia</taxon>
        <taxon>Batrachia</taxon>
        <taxon>Anura</taxon>
        <taxon>Neobatrachia</taxon>
        <taxon>Hyloidea</taxon>
        <taxon>Leptodactylidae</taxon>
        <taxon>Leiuperinae</taxon>
        <taxon>Engystomops</taxon>
    </lineage>
</organism>
<dbReference type="GO" id="GO:0006355">
    <property type="term" value="P:regulation of DNA-templated transcription"/>
    <property type="evidence" value="ECO:0007669"/>
    <property type="project" value="InterPro"/>
</dbReference>
<dbReference type="InterPro" id="IPR006612">
    <property type="entry name" value="THAP_Znf"/>
</dbReference>
<accession>A0AAV7BP18</accession>
<feature type="domain" description="C2H2-type" evidence="15">
    <location>
        <begin position="612"/>
        <end position="639"/>
    </location>
</feature>
<dbReference type="PROSITE" id="PS50950">
    <property type="entry name" value="ZF_THAP"/>
    <property type="match status" value="1"/>
</dbReference>
<dbReference type="FunFam" id="3.30.160.60:FF:001270">
    <property type="entry name" value="zinc finger protein 583 isoform X1"/>
    <property type="match status" value="1"/>
</dbReference>
<dbReference type="Gene3D" id="6.10.140.140">
    <property type="match status" value="1"/>
</dbReference>
<evidence type="ECO:0000313" key="19">
    <source>
        <dbReference type="EMBL" id="KAG8574251.1"/>
    </source>
</evidence>
<dbReference type="FunFam" id="3.30.160.60:FF:000663">
    <property type="entry name" value="Zinc finger protein 45"/>
    <property type="match status" value="1"/>
</dbReference>
<dbReference type="AlphaFoldDB" id="A0AAV7BP18"/>
<feature type="domain" description="C2H2-type" evidence="15">
    <location>
        <begin position="808"/>
        <end position="835"/>
    </location>
</feature>
<evidence type="ECO:0000256" key="1">
    <source>
        <dbReference type="ARBA" id="ARBA00003767"/>
    </source>
</evidence>
<dbReference type="Pfam" id="PF00096">
    <property type="entry name" value="zf-C2H2"/>
    <property type="match status" value="10"/>
</dbReference>
<evidence type="ECO:0000256" key="3">
    <source>
        <dbReference type="ARBA" id="ARBA00006991"/>
    </source>
</evidence>
<dbReference type="FunFam" id="3.30.160.60:FF:002343">
    <property type="entry name" value="Zinc finger protein 33A"/>
    <property type="match status" value="2"/>
</dbReference>
<dbReference type="Pfam" id="PF05485">
    <property type="entry name" value="THAP"/>
    <property type="match status" value="1"/>
</dbReference>
<evidence type="ECO:0000256" key="7">
    <source>
        <dbReference type="ARBA" id="ARBA00022833"/>
    </source>
</evidence>
<feature type="domain" description="C2H2-type" evidence="15">
    <location>
        <begin position="780"/>
        <end position="807"/>
    </location>
</feature>
<feature type="domain" description="C2H2-type" evidence="15">
    <location>
        <begin position="668"/>
        <end position="695"/>
    </location>
</feature>
<keyword evidence="4" id="KW-0479">Metal-binding</keyword>
<keyword evidence="8" id="KW-0805">Transcription regulation</keyword>
<dbReference type="SMART" id="SM00349">
    <property type="entry name" value="KRAB"/>
    <property type="match status" value="1"/>
</dbReference>
<dbReference type="InterPro" id="IPR013087">
    <property type="entry name" value="Znf_C2H2_type"/>
</dbReference>
<feature type="domain" description="C2H2-type" evidence="15">
    <location>
        <begin position="724"/>
        <end position="751"/>
    </location>
</feature>
<keyword evidence="9 13" id="KW-0238">DNA-binding</keyword>
<proteinExistence type="inferred from homology"/>
<dbReference type="PROSITE" id="PS00028">
    <property type="entry name" value="ZINC_FINGER_C2H2_1"/>
    <property type="match status" value="11"/>
</dbReference>
<dbReference type="EMBL" id="WNYA01000004">
    <property type="protein sequence ID" value="KAG8574251.1"/>
    <property type="molecule type" value="Genomic_DNA"/>
</dbReference>
<evidence type="ECO:0000256" key="13">
    <source>
        <dbReference type="PROSITE-ProRule" id="PRU00309"/>
    </source>
</evidence>
<keyword evidence="10" id="KW-0804">Transcription</keyword>
<evidence type="ECO:0000259" key="18">
    <source>
        <dbReference type="PROSITE" id="PS50950"/>
    </source>
</evidence>
<dbReference type="FunFam" id="3.30.160.60:FF:000295">
    <property type="entry name" value="zinc finger protein 19"/>
    <property type="match status" value="1"/>
</dbReference>
<keyword evidence="20" id="KW-1185">Reference proteome</keyword>
<dbReference type="PROSITE" id="PS50157">
    <property type="entry name" value="ZINC_FINGER_C2H2_2"/>
    <property type="match status" value="11"/>
</dbReference>
<dbReference type="EMBL" id="WNYA01000004">
    <property type="protein sequence ID" value="KAG8574250.1"/>
    <property type="molecule type" value="Genomic_DNA"/>
</dbReference>
<evidence type="ECO:0000259" key="16">
    <source>
        <dbReference type="PROSITE" id="PS50805"/>
    </source>
</evidence>
<evidence type="ECO:0000259" key="15">
    <source>
        <dbReference type="PROSITE" id="PS50157"/>
    </source>
</evidence>
<dbReference type="CDD" id="cd07765">
    <property type="entry name" value="KRAB_A-box"/>
    <property type="match status" value="1"/>
</dbReference>
<evidence type="ECO:0000256" key="5">
    <source>
        <dbReference type="ARBA" id="ARBA00022737"/>
    </source>
</evidence>
<dbReference type="FunFam" id="3.30.160.60:FF:000812">
    <property type="entry name" value="zinc finger protein 23 isoform X2"/>
    <property type="match status" value="1"/>
</dbReference>
<dbReference type="GO" id="GO:0005634">
    <property type="term" value="C:nucleus"/>
    <property type="evidence" value="ECO:0007669"/>
    <property type="project" value="UniProtKB-SubCell"/>
</dbReference>
<dbReference type="FunFam" id="3.30.160.60:FF:000936">
    <property type="entry name" value="Zinc finger protein 577"/>
    <property type="match status" value="1"/>
</dbReference>
<dbReference type="GO" id="GO:0003677">
    <property type="term" value="F:DNA binding"/>
    <property type="evidence" value="ECO:0007669"/>
    <property type="project" value="UniProtKB-UniRule"/>
</dbReference>
<dbReference type="FunFam" id="3.30.160.60:FF:000360">
    <property type="entry name" value="zinc finger protein 572"/>
    <property type="match status" value="1"/>
</dbReference>
<dbReference type="SUPFAM" id="SSF109640">
    <property type="entry name" value="KRAB domain (Kruppel-associated box)"/>
    <property type="match status" value="1"/>
</dbReference>
<dbReference type="Pfam" id="PF01352">
    <property type="entry name" value="KRAB"/>
    <property type="match status" value="1"/>
</dbReference>
<keyword evidence="5" id="KW-0677">Repeat</keyword>
<sequence>MPSCLVNQCLSKTGKKGQSEEIILHPFPKDLSRITVWLRQTGEFFQDLNALAQKILDGNKQNKYRLCSCHFTPDSYIINVNHHGKSLKFDAVPTIFPRVRAGERIIEENLKKKRVKKRFRAFNLVGGGFDQPWLRPLNAATFDRLKMGGELLQYAVTDGLKQPLIQDPDTFMNGTMKVKEEEHQDEEFCSIATQTQSTQDHPALVCQENQAVGTDDLDGTLTPDSVVASSLDMMDKLKQHMDSLLQEVPIRFDDVAVYFSAKEWDSLEMVEKLLYMEVMLENYYNLLSLGFIYEKPKIISIIEKCQILSRAADLQIVTVKEEPEYSSETDVSTEDWRLESFVSSQQELHSQAEGVALPYFQSEDATRRGLEGRTFFNDVQLIRVKEEAEDYSESHLSTKHCRNESSVSIKTKPLLKAHNSNEDEPAVYRAEDSTRQDLIDNGIKNDVKLIRVKEEPKDYPETDESNRNFRAENSASGKPEPQTQAQMCNGNDQVVYQAEDSTRQDLIDHSLSNDVQPIKVKEEYFSDTDVSTRRVQSPVRSKQELLLKVQMCDGDEQSLDQSEDYRQPDPPEQSPCNSKNSVVQTLDVQSRKETGMMSATTKSKSQITERDYRCPECGKCFNRSSHLLRHKRIHMDERPYLCGKCGKSFIDNSHLVIHRRTHTGEKPYACSECDKRFICKLHLVRHQRSHTGEQPYMCSICGKRFAQSSNFLTHLRIHTGEKPYSCTYCDKSFIRRAHLVRHQRIHTGQGPYACKECDKSFMESSGLLKHLRTHTGEKPFSCSQCPKSFIDKSALANHQRTHTGERPYACRDCGKTFSHSSALVKHVRIHTGEKPYACGKCSKRFSQTSALVNHERIHTGQKPFSCSDCGKCFTQASSLVKHRRTHTGEKPYKCGECGKSFTYSSVLVKHERTHKKPEDIGMKLKKISEKMGSVTVENNPCTSNKCRTKSVRTKTT</sequence>
<evidence type="ECO:0000256" key="6">
    <source>
        <dbReference type="ARBA" id="ARBA00022771"/>
    </source>
</evidence>
<reference evidence="19" key="1">
    <citation type="thesis" date="2020" institute="ProQuest LLC" country="789 East Eisenhower Parkway, Ann Arbor, MI, USA">
        <title>Comparative Genomics and Chromosome Evolution.</title>
        <authorList>
            <person name="Mudd A.B."/>
        </authorList>
    </citation>
    <scope>NUCLEOTIDE SEQUENCE</scope>
    <source>
        <strain evidence="19">237g6f4</strain>
        <tissue evidence="19">Blood</tissue>
    </source>
</reference>
<evidence type="ECO:0000256" key="9">
    <source>
        <dbReference type="ARBA" id="ARBA00023125"/>
    </source>
</evidence>
<feature type="domain" description="C2H2-type" evidence="15">
    <location>
        <begin position="752"/>
        <end position="779"/>
    </location>
</feature>
<comment type="caution">
    <text evidence="19">The sequence shown here is derived from an EMBL/GenBank/DDBJ whole genome shotgun (WGS) entry which is preliminary data.</text>
</comment>
<feature type="domain" description="C2H2-type" evidence="15">
    <location>
        <begin position="696"/>
        <end position="723"/>
    </location>
</feature>
<evidence type="ECO:0000256" key="14">
    <source>
        <dbReference type="SAM" id="MobiDB-lite"/>
    </source>
</evidence>
<dbReference type="InterPro" id="IPR036051">
    <property type="entry name" value="KRAB_dom_sf"/>
</dbReference>
<evidence type="ECO:0000256" key="11">
    <source>
        <dbReference type="ARBA" id="ARBA00023242"/>
    </source>
</evidence>
<feature type="domain" description="KRAB" evidence="16">
    <location>
        <begin position="250"/>
        <end position="321"/>
    </location>
</feature>
<dbReference type="SMART" id="SM00980">
    <property type="entry name" value="THAP"/>
    <property type="match status" value="1"/>
</dbReference>
<comment type="subcellular location">
    <subcellularLocation>
        <location evidence="2">Nucleus</location>
    </subcellularLocation>
</comment>
<feature type="region of interest" description="Disordered" evidence="14">
    <location>
        <begin position="454"/>
        <end position="487"/>
    </location>
</feature>
<dbReference type="InterPro" id="IPR050826">
    <property type="entry name" value="Krueppel_C2H2_ZnFinger"/>
</dbReference>
<dbReference type="InterPro" id="IPR036236">
    <property type="entry name" value="Znf_C2H2_sf"/>
</dbReference>
<feature type="domain" description="C2H2-type" evidence="15">
    <location>
        <begin position="864"/>
        <end position="891"/>
    </location>
</feature>
<name>A0AAV7BP18_ENGPU</name>
<protein>
    <submittedName>
        <fullName evidence="19">Uncharacterized protein</fullName>
    </submittedName>
</protein>
<dbReference type="FunFam" id="3.30.160.60:FF:000358">
    <property type="entry name" value="zinc finger protein 24"/>
    <property type="match status" value="1"/>
</dbReference>
<dbReference type="SUPFAM" id="SSF57716">
    <property type="entry name" value="Glucocorticoid receptor-like (DNA-binding domain)"/>
    <property type="match status" value="1"/>
</dbReference>
<keyword evidence="7" id="KW-0862">Zinc</keyword>
<dbReference type="GO" id="GO:0008270">
    <property type="term" value="F:zinc ion binding"/>
    <property type="evidence" value="ECO:0007669"/>
    <property type="project" value="UniProtKB-KW"/>
</dbReference>
<dbReference type="SMART" id="SM00355">
    <property type="entry name" value="ZnF_C2H2"/>
    <property type="match status" value="11"/>
</dbReference>
<feature type="domain" description="THAP-type" evidence="18">
    <location>
        <begin position="1"/>
        <end position="96"/>
    </location>
</feature>
<feature type="domain" description="C2H2-type" evidence="15">
    <location>
        <begin position="836"/>
        <end position="863"/>
    </location>
</feature>
<gene>
    <name evidence="19" type="ORF">GDO81_009106</name>
</gene>
<evidence type="ECO:0000256" key="12">
    <source>
        <dbReference type="PROSITE-ProRule" id="PRU00042"/>
    </source>
</evidence>
<evidence type="ECO:0000259" key="17">
    <source>
        <dbReference type="PROSITE" id="PS50806"/>
    </source>
</evidence>
<feature type="compositionally biased region" description="Polar residues" evidence="14">
    <location>
        <begin position="471"/>
        <end position="487"/>
    </location>
</feature>
<evidence type="ECO:0000313" key="20">
    <source>
        <dbReference type="Proteomes" id="UP000824782"/>
    </source>
</evidence>
<dbReference type="InterPro" id="IPR003655">
    <property type="entry name" value="aKRAB"/>
</dbReference>
<evidence type="ECO:0000256" key="4">
    <source>
        <dbReference type="ARBA" id="ARBA00022723"/>
    </source>
</evidence>
<keyword evidence="6 12" id="KW-0863">Zinc-finger</keyword>
<comment type="similarity">
    <text evidence="3">Belongs to the krueppel C2H2-type zinc-finger protein family.</text>
</comment>
<feature type="domain" description="C2H2-type" evidence="15">
    <location>
        <begin position="640"/>
        <end position="667"/>
    </location>
</feature>
<dbReference type="Proteomes" id="UP000824782">
    <property type="component" value="Unassembled WGS sequence"/>
</dbReference>
<evidence type="ECO:0000256" key="2">
    <source>
        <dbReference type="ARBA" id="ARBA00004123"/>
    </source>
</evidence>
<feature type="domain" description="C2H2-type" evidence="15">
    <location>
        <begin position="892"/>
        <end position="919"/>
    </location>
</feature>
<feature type="domain" description="KRAB-related" evidence="17">
    <location>
        <begin position="247"/>
        <end position="311"/>
    </location>
</feature>